<feature type="domain" description="R13L1/DRL21-like LRR repeat region" evidence="1">
    <location>
        <begin position="51"/>
        <end position="178"/>
    </location>
</feature>
<dbReference type="PANTHER" id="PTHR47186">
    <property type="entry name" value="LEUCINE-RICH REPEAT-CONTAINING PROTEIN 57"/>
    <property type="match status" value="1"/>
</dbReference>
<accession>A0ABU6W2D3</accession>
<dbReference type="SUPFAM" id="SSF52058">
    <property type="entry name" value="L domain-like"/>
    <property type="match status" value="1"/>
</dbReference>
<reference evidence="2 3" key="1">
    <citation type="journal article" date="2023" name="Plants (Basel)">
        <title>Bridging the Gap: Combining Genomics and Transcriptomics Approaches to Understand Stylosanthes scabra, an Orphan Legume from the Brazilian Caatinga.</title>
        <authorList>
            <person name="Ferreira-Neto J.R.C."/>
            <person name="da Silva M.D."/>
            <person name="Binneck E."/>
            <person name="de Melo N.F."/>
            <person name="da Silva R.H."/>
            <person name="de Melo A.L.T.M."/>
            <person name="Pandolfi V."/>
            <person name="Bustamante F.O."/>
            <person name="Brasileiro-Vidal A.C."/>
            <person name="Benko-Iseppon A.M."/>
        </authorList>
    </citation>
    <scope>NUCLEOTIDE SEQUENCE [LARGE SCALE GENOMIC DNA]</scope>
    <source>
        <tissue evidence="2">Leaves</tissue>
    </source>
</reference>
<evidence type="ECO:0000313" key="2">
    <source>
        <dbReference type="EMBL" id="MED6178901.1"/>
    </source>
</evidence>
<dbReference type="Gene3D" id="3.80.10.10">
    <property type="entry name" value="Ribonuclease Inhibitor"/>
    <property type="match status" value="1"/>
</dbReference>
<dbReference type="Proteomes" id="UP001341840">
    <property type="component" value="Unassembled WGS sequence"/>
</dbReference>
<proteinExistence type="predicted"/>
<dbReference type="Pfam" id="PF25019">
    <property type="entry name" value="LRR_R13L1-DRL21"/>
    <property type="match status" value="1"/>
</dbReference>
<gene>
    <name evidence="2" type="ORF">PIB30_111915</name>
</gene>
<evidence type="ECO:0000259" key="1">
    <source>
        <dbReference type="Pfam" id="PF25019"/>
    </source>
</evidence>
<dbReference type="PANTHER" id="PTHR47186:SF42">
    <property type="entry name" value="DISEASE RESISTANCE RPP13-LIKE PROTEIN 1"/>
    <property type="match status" value="1"/>
</dbReference>
<comment type="caution">
    <text evidence="2">The sequence shown here is derived from an EMBL/GenBank/DDBJ whole genome shotgun (WGS) entry which is preliminary data.</text>
</comment>
<dbReference type="InterPro" id="IPR056789">
    <property type="entry name" value="LRR_R13L1-DRL21"/>
</dbReference>
<feature type="non-terminal residue" evidence="2">
    <location>
        <position position="242"/>
    </location>
</feature>
<sequence length="242" mass="27929">MLPVSMQDLVNLRHLDTRGTFLNEMPIGMSKLKSLQFLSNYVVGKDEGNKIRELGALANLQQSICIFNLENVVNSNEASEARMSDKDGIDLLELYWPWNWDENIVDFQIEKDILDKLRPHSNLKQLEIDGYRGKTFPNWLGQLSYDNITSITLSGCRNCRVLPSLGQLPSLKHLSISNFERLEIVGAEFYRDDESCSETPFPMLEVLSFWSMPCWKEWHSLELNSFPRLGELTIRNCHMLRG</sequence>
<dbReference type="EMBL" id="JASCZI010158536">
    <property type="protein sequence ID" value="MED6178901.1"/>
    <property type="molecule type" value="Genomic_DNA"/>
</dbReference>
<organism evidence="2 3">
    <name type="scientific">Stylosanthes scabra</name>
    <dbReference type="NCBI Taxonomy" id="79078"/>
    <lineage>
        <taxon>Eukaryota</taxon>
        <taxon>Viridiplantae</taxon>
        <taxon>Streptophyta</taxon>
        <taxon>Embryophyta</taxon>
        <taxon>Tracheophyta</taxon>
        <taxon>Spermatophyta</taxon>
        <taxon>Magnoliopsida</taxon>
        <taxon>eudicotyledons</taxon>
        <taxon>Gunneridae</taxon>
        <taxon>Pentapetalae</taxon>
        <taxon>rosids</taxon>
        <taxon>fabids</taxon>
        <taxon>Fabales</taxon>
        <taxon>Fabaceae</taxon>
        <taxon>Papilionoideae</taxon>
        <taxon>50 kb inversion clade</taxon>
        <taxon>dalbergioids sensu lato</taxon>
        <taxon>Dalbergieae</taxon>
        <taxon>Pterocarpus clade</taxon>
        <taxon>Stylosanthes</taxon>
    </lineage>
</organism>
<keyword evidence="3" id="KW-1185">Reference proteome</keyword>
<dbReference type="InterPro" id="IPR032675">
    <property type="entry name" value="LRR_dom_sf"/>
</dbReference>
<evidence type="ECO:0000313" key="3">
    <source>
        <dbReference type="Proteomes" id="UP001341840"/>
    </source>
</evidence>
<protein>
    <recommendedName>
        <fullName evidence="1">R13L1/DRL21-like LRR repeat region domain-containing protein</fullName>
    </recommendedName>
</protein>
<name>A0ABU6W2D3_9FABA</name>